<evidence type="ECO:0000313" key="2">
    <source>
        <dbReference type="EMBL" id="MRW97295.1"/>
    </source>
</evidence>
<dbReference type="InterPro" id="IPR016195">
    <property type="entry name" value="Pol/histidinol_Pase-like"/>
</dbReference>
<dbReference type="GO" id="GO:0004534">
    <property type="term" value="F:5'-3' RNA exonuclease activity"/>
    <property type="evidence" value="ECO:0007669"/>
    <property type="project" value="TreeGrafter"/>
</dbReference>
<comment type="caution">
    <text evidence="2">The sequence shown here is derived from an EMBL/GenBank/DDBJ whole genome shotgun (WGS) entry which is preliminary data.</text>
</comment>
<dbReference type="Pfam" id="PF02811">
    <property type="entry name" value="PHP"/>
    <property type="match status" value="1"/>
</dbReference>
<dbReference type="EMBL" id="WKJQ01000001">
    <property type="protein sequence ID" value="MRW97295.1"/>
    <property type="molecule type" value="Genomic_DNA"/>
</dbReference>
<evidence type="ECO:0000259" key="1">
    <source>
        <dbReference type="SMART" id="SM00481"/>
    </source>
</evidence>
<dbReference type="InterPro" id="IPR003141">
    <property type="entry name" value="Pol/His_phosphatase_N"/>
</dbReference>
<dbReference type="InterPro" id="IPR004013">
    <property type="entry name" value="PHP_dom"/>
</dbReference>
<gene>
    <name evidence="2" type="ORF">GJR99_12025</name>
</gene>
<accession>A0A6A8G986</accession>
<proteinExistence type="predicted"/>
<name>A0A6A8G986_9EURY</name>
<dbReference type="Pfam" id="PF13263">
    <property type="entry name" value="PHP_C"/>
    <property type="match status" value="1"/>
</dbReference>
<dbReference type="PANTHER" id="PTHR42924:SF3">
    <property type="entry name" value="POLYMERASE_HISTIDINOL PHOSPHATASE N-TERMINAL DOMAIN-CONTAINING PROTEIN"/>
    <property type="match status" value="1"/>
</dbReference>
<dbReference type="Proteomes" id="UP000443423">
    <property type="component" value="Unassembled WGS sequence"/>
</dbReference>
<dbReference type="Gene3D" id="3.20.20.140">
    <property type="entry name" value="Metal-dependent hydrolases"/>
    <property type="match status" value="1"/>
</dbReference>
<dbReference type="CDD" id="cd07432">
    <property type="entry name" value="PHP_HisPPase"/>
    <property type="match status" value="1"/>
</dbReference>
<protein>
    <submittedName>
        <fullName evidence="2">PHP domain-containing protein</fullName>
    </submittedName>
</protein>
<keyword evidence="3" id="KW-1185">Reference proteome</keyword>
<dbReference type="PANTHER" id="PTHR42924">
    <property type="entry name" value="EXONUCLEASE"/>
    <property type="match status" value="1"/>
</dbReference>
<dbReference type="SUPFAM" id="SSF89550">
    <property type="entry name" value="PHP domain-like"/>
    <property type="match status" value="1"/>
</dbReference>
<sequence>MMCDLHIHSKYSFDSLMSPSLITRVAKIRGLSVISITDHGNMRIYNNEFSDQNRKEIFEQHGIYIIKGMEIKTNYGDIIGLFLESEISSTEFDDVISEIRSQNGVAVLPHPFHRKVNPKELLPKVDLVETVNGRCNPEQNMKARSLAEQTSTPVLGGSDAHIYWEIGRVRSNFSQNSDNLSFSPDSDSWIVNNQRTVEGSPLPYLLTHGVSFISGRIKRILR</sequence>
<evidence type="ECO:0000313" key="3">
    <source>
        <dbReference type="Proteomes" id="UP000443423"/>
    </source>
</evidence>
<dbReference type="AlphaFoldDB" id="A0A6A8G986"/>
<dbReference type="GO" id="GO:0035312">
    <property type="term" value="F:5'-3' DNA exonuclease activity"/>
    <property type="evidence" value="ECO:0007669"/>
    <property type="project" value="TreeGrafter"/>
</dbReference>
<reference evidence="2 3" key="1">
    <citation type="submission" date="2019-11" db="EMBL/GenBank/DDBJ databases">
        <title>Whole genome sequence of Haloferax sp. MBLA0078.</title>
        <authorList>
            <person name="Seo M.-J."/>
            <person name="Cho E.-S."/>
        </authorList>
    </citation>
    <scope>NUCLEOTIDE SEQUENCE [LARGE SCALE GENOMIC DNA]</scope>
    <source>
        <strain evidence="2 3">MBLA0078</strain>
    </source>
</reference>
<organism evidence="2 3">
    <name type="scientific">Haloferax marinum</name>
    <dbReference type="NCBI Taxonomy" id="2666143"/>
    <lineage>
        <taxon>Archaea</taxon>
        <taxon>Methanobacteriati</taxon>
        <taxon>Methanobacteriota</taxon>
        <taxon>Stenosarchaea group</taxon>
        <taxon>Halobacteria</taxon>
        <taxon>Halobacteriales</taxon>
        <taxon>Haloferacaceae</taxon>
        <taxon>Haloferax</taxon>
    </lineage>
</organism>
<dbReference type="InterPro" id="IPR052018">
    <property type="entry name" value="PHP_domain"/>
</dbReference>
<dbReference type="SMART" id="SM00481">
    <property type="entry name" value="POLIIIAc"/>
    <property type="match status" value="1"/>
</dbReference>
<feature type="domain" description="Polymerase/histidinol phosphatase N-terminal" evidence="1">
    <location>
        <begin position="3"/>
        <end position="75"/>
    </location>
</feature>